<protein>
    <submittedName>
        <fullName evidence="1">Uncharacterized protein</fullName>
    </submittedName>
</protein>
<reference evidence="1 2" key="1">
    <citation type="submission" date="2019-06" db="EMBL/GenBank/DDBJ databases">
        <title>Sorghum-associated microbial communities from plants grown in Nebraska, USA.</title>
        <authorList>
            <person name="Schachtman D."/>
        </authorList>
    </citation>
    <scope>NUCLEOTIDE SEQUENCE [LARGE SCALE GENOMIC DNA]</scope>
    <source>
        <strain evidence="1 2">1209</strain>
    </source>
</reference>
<keyword evidence="2" id="KW-1185">Reference proteome</keyword>
<dbReference type="Proteomes" id="UP000320811">
    <property type="component" value="Unassembled WGS sequence"/>
</dbReference>
<dbReference type="AlphaFoldDB" id="A0A561Q371"/>
<evidence type="ECO:0000313" key="1">
    <source>
        <dbReference type="EMBL" id="TWF44805.1"/>
    </source>
</evidence>
<name>A0A561Q371_9BACT</name>
<proteinExistence type="predicted"/>
<accession>A0A561Q371</accession>
<sequence>MQYTGAFYPQRHVNDTTMIYTQPEINELFLKFYSIDKYGDRLKFYDDHFNILPFTLPDFETNLFTFFSEDHLQQFENLLRMERKNSKSLQKTFFFEKEHYTFSIKPGPAHYATFNNYIISRFLQADARLKQKIQQELELIGESKTPVNTMLASVNEMLVMLKRKVSCDNRRRLNTQFALVFLKGLTDFSAHGMPVIAPKRKKIIELYLYAQGVMYGEYIQLLKKNARGQEEANMPFDKISLLKELGVIEAIRRKYPFLNKADMDKKIEEIIYLVTGERMTITAMR</sequence>
<gene>
    <name evidence="1" type="ORF">FHW36_101727</name>
</gene>
<comment type="caution">
    <text evidence="1">The sequence shown here is derived from an EMBL/GenBank/DDBJ whole genome shotgun (WGS) entry which is preliminary data.</text>
</comment>
<dbReference type="RefSeq" id="WP_222428985.1">
    <property type="nucleotide sequence ID" value="NZ_VIWO01000001.1"/>
</dbReference>
<evidence type="ECO:0000313" key="2">
    <source>
        <dbReference type="Proteomes" id="UP000320811"/>
    </source>
</evidence>
<dbReference type="EMBL" id="VIWO01000001">
    <property type="protein sequence ID" value="TWF44805.1"/>
    <property type="molecule type" value="Genomic_DNA"/>
</dbReference>
<organism evidence="1 2">
    <name type="scientific">Chitinophaga polysaccharea</name>
    <dbReference type="NCBI Taxonomy" id="1293035"/>
    <lineage>
        <taxon>Bacteria</taxon>
        <taxon>Pseudomonadati</taxon>
        <taxon>Bacteroidota</taxon>
        <taxon>Chitinophagia</taxon>
        <taxon>Chitinophagales</taxon>
        <taxon>Chitinophagaceae</taxon>
        <taxon>Chitinophaga</taxon>
    </lineage>
</organism>